<sequence length="322" mass="34108">MLYLQAVAPFVPGDTIGIADPDARLGIADTEVRRLTRFLGLDRVPTAGRRTVLDMLVAAGQDALAGVDRSRVRYAVHAHTAPHAAPPDTRLMDALRQRLGLPGARAFAMSHQACAIGLYAMTVLESLLRAEPPGSLALLMVADKVVSGLMRHLPGITVTGDAAAAVLVGLDGPGDAVLGVARRTLGEFHEAGNMPEPLRRRYHQLYVPTVAAVIRDALDTAGVAMDAVSLVLPHNVNRYSWSVIARHLGLDLDRVYLANVPRMGHCHCADPYVNLVTARAEAALAPGDIVLMVSVGQGGTFCAAVLRTAAQAPLPSTREVRA</sequence>
<dbReference type="RefSeq" id="WP_281898809.1">
    <property type="nucleotide sequence ID" value="NZ_BSDI01000022.1"/>
</dbReference>
<proteinExistence type="predicted"/>
<evidence type="ECO:0000256" key="1">
    <source>
        <dbReference type="ARBA" id="ARBA00022679"/>
    </source>
</evidence>
<dbReference type="Pfam" id="PF08541">
    <property type="entry name" value="ACP_syn_III_C"/>
    <property type="match status" value="1"/>
</dbReference>
<comment type="caution">
    <text evidence="4">The sequence shown here is derived from an EMBL/GenBank/DDBJ whole genome shotgun (WGS) entry which is preliminary data.</text>
</comment>
<keyword evidence="2" id="KW-0012">Acyltransferase</keyword>
<name>A0ABQ5QXJ8_9ACTN</name>
<dbReference type="SUPFAM" id="SSF53901">
    <property type="entry name" value="Thiolase-like"/>
    <property type="match status" value="1"/>
</dbReference>
<evidence type="ECO:0000313" key="5">
    <source>
        <dbReference type="Proteomes" id="UP001144280"/>
    </source>
</evidence>
<feature type="domain" description="Beta-ketoacyl-[acyl-carrier-protein] synthase III C-terminal" evidence="3">
    <location>
        <begin position="218"/>
        <end position="307"/>
    </location>
</feature>
<reference evidence="4" key="1">
    <citation type="submission" date="2022-12" db="EMBL/GenBank/DDBJ databases">
        <title>New Phytohabitans aurantiacus sp. RD004123 nov., an actinomycete isolated from soil.</title>
        <authorList>
            <person name="Triningsih D.W."/>
            <person name="Harunari E."/>
            <person name="Igarashi Y."/>
        </authorList>
    </citation>
    <scope>NUCLEOTIDE SEQUENCE</scope>
    <source>
        <strain evidence="4">RD004123</strain>
    </source>
</reference>
<accession>A0ABQ5QXJ8</accession>
<protein>
    <submittedName>
        <fullName evidence="4">3-oxoacyl-ACP synthase</fullName>
    </submittedName>
</protein>
<keyword evidence="5" id="KW-1185">Reference proteome</keyword>
<gene>
    <name evidence="4" type="ORF">Pa4123_45430</name>
</gene>
<evidence type="ECO:0000259" key="3">
    <source>
        <dbReference type="Pfam" id="PF08541"/>
    </source>
</evidence>
<dbReference type="CDD" id="cd00827">
    <property type="entry name" value="init_cond_enzymes"/>
    <property type="match status" value="1"/>
</dbReference>
<dbReference type="EMBL" id="BSDI01000022">
    <property type="protein sequence ID" value="GLH99268.1"/>
    <property type="molecule type" value="Genomic_DNA"/>
</dbReference>
<dbReference type="InterPro" id="IPR013747">
    <property type="entry name" value="ACP_syn_III_C"/>
</dbReference>
<dbReference type="PANTHER" id="PTHR34069">
    <property type="entry name" value="3-OXOACYL-[ACYL-CARRIER-PROTEIN] SYNTHASE 3"/>
    <property type="match status" value="1"/>
</dbReference>
<dbReference type="Gene3D" id="3.40.47.10">
    <property type="match status" value="2"/>
</dbReference>
<evidence type="ECO:0000256" key="2">
    <source>
        <dbReference type="ARBA" id="ARBA00023315"/>
    </source>
</evidence>
<dbReference type="InterPro" id="IPR016039">
    <property type="entry name" value="Thiolase-like"/>
</dbReference>
<evidence type="ECO:0000313" key="4">
    <source>
        <dbReference type="EMBL" id="GLH99268.1"/>
    </source>
</evidence>
<organism evidence="4 5">
    <name type="scientific">Phytohabitans aurantiacus</name>
    <dbReference type="NCBI Taxonomy" id="3016789"/>
    <lineage>
        <taxon>Bacteria</taxon>
        <taxon>Bacillati</taxon>
        <taxon>Actinomycetota</taxon>
        <taxon>Actinomycetes</taxon>
        <taxon>Micromonosporales</taxon>
        <taxon>Micromonosporaceae</taxon>
    </lineage>
</organism>
<dbReference type="PANTHER" id="PTHR34069:SF2">
    <property type="entry name" value="BETA-KETOACYL-[ACYL-CARRIER-PROTEIN] SYNTHASE III"/>
    <property type="match status" value="1"/>
</dbReference>
<dbReference type="Proteomes" id="UP001144280">
    <property type="component" value="Unassembled WGS sequence"/>
</dbReference>
<keyword evidence="1" id="KW-0808">Transferase</keyword>